<name>A0ABV8JRZ0_9FLAO</name>
<evidence type="ECO:0000259" key="1">
    <source>
        <dbReference type="Pfam" id="PF05099"/>
    </source>
</evidence>
<dbReference type="SUPFAM" id="SSF158682">
    <property type="entry name" value="TerB-like"/>
    <property type="match status" value="1"/>
</dbReference>
<accession>A0ABV8JRZ0</accession>
<evidence type="ECO:0000313" key="2">
    <source>
        <dbReference type="EMBL" id="MFC4095303.1"/>
    </source>
</evidence>
<dbReference type="InterPro" id="IPR029024">
    <property type="entry name" value="TerB-like"/>
</dbReference>
<reference evidence="3" key="1">
    <citation type="journal article" date="2019" name="Int. J. Syst. Evol. Microbiol.">
        <title>The Global Catalogue of Microorganisms (GCM) 10K type strain sequencing project: providing services to taxonomists for standard genome sequencing and annotation.</title>
        <authorList>
            <consortium name="The Broad Institute Genomics Platform"/>
            <consortium name="The Broad Institute Genome Sequencing Center for Infectious Disease"/>
            <person name="Wu L."/>
            <person name="Ma J."/>
        </authorList>
    </citation>
    <scope>NUCLEOTIDE SEQUENCE [LARGE SCALE GENOMIC DNA]</scope>
    <source>
        <strain evidence="3">CECT 7477</strain>
    </source>
</reference>
<protein>
    <submittedName>
        <fullName evidence="2">TerB family tellurite resistance protein</fullName>
    </submittedName>
</protein>
<comment type="caution">
    <text evidence="2">The sequence shown here is derived from an EMBL/GenBank/DDBJ whole genome shotgun (WGS) entry which is preliminary data.</text>
</comment>
<gene>
    <name evidence="2" type="ORF">ACFOUT_05430</name>
</gene>
<dbReference type="Pfam" id="PF05099">
    <property type="entry name" value="TerB"/>
    <property type="match status" value="1"/>
</dbReference>
<keyword evidence="3" id="KW-1185">Reference proteome</keyword>
<dbReference type="EMBL" id="JBHSAW010000004">
    <property type="protein sequence ID" value="MFC4095303.1"/>
    <property type="molecule type" value="Genomic_DNA"/>
</dbReference>
<proteinExistence type="predicted"/>
<dbReference type="CDD" id="cd07177">
    <property type="entry name" value="terB_like"/>
    <property type="match status" value="1"/>
</dbReference>
<dbReference type="Proteomes" id="UP001595814">
    <property type="component" value="Unassembled WGS sequence"/>
</dbReference>
<organism evidence="2 3">
    <name type="scientific">Euzebyella saccharophila</name>
    <dbReference type="NCBI Taxonomy" id="679664"/>
    <lineage>
        <taxon>Bacteria</taxon>
        <taxon>Pseudomonadati</taxon>
        <taxon>Bacteroidota</taxon>
        <taxon>Flavobacteriia</taxon>
        <taxon>Flavobacteriales</taxon>
        <taxon>Flavobacteriaceae</taxon>
        <taxon>Euzebyella</taxon>
    </lineage>
</organism>
<sequence length="114" mass="12563">MPTKALHFSDVEKKAILSTAYEVVLADGSIHPTEVAAIKKLIASMDLTNSLAKEAQEMSMDEALVPLNNMDYDKKKVLAKILDDIAMADEVLHENEMELIIDTFKNIGIGSETE</sequence>
<evidence type="ECO:0000313" key="3">
    <source>
        <dbReference type="Proteomes" id="UP001595814"/>
    </source>
</evidence>
<feature type="domain" description="Co-chaperone DjlA N-terminal" evidence="1">
    <location>
        <begin position="15"/>
        <end position="110"/>
    </location>
</feature>
<dbReference type="RefSeq" id="WP_192460995.1">
    <property type="nucleotide sequence ID" value="NZ_JACYFJ010000001.1"/>
</dbReference>
<dbReference type="InterPro" id="IPR007791">
    <property type="entry name" value="DjlA_N"/>
</dbReference>
<dbReference type="Gene3D" id="1.10.3680.10">
    <property type="entry name" value="TerB-like"/>
    <property type="match status" value="1"/>
</dbReference>